<protein>
    <submittedName>
        <fullName evidence="3">Ankyrin</fullName>
    </submittedName>
</protein>
<dbReference type="Gene3D" id="1.25.40.20">
    <property type="entry name" value="Ankyrin repeat-containing domain"/>
    <property type="match status" value="3"/>
</dbReference>
<dbReference type="SUPFAM" id="SSF48403">
    <property type="entry name" value="Ankyrin repeat"/>
    <property type="match status" value="2"/>
</dbReference>
<reference evidence="3 4" key="1">
    <citation type="journal article" date="2018" name="Front. Microbiol.">
        <title>Genome-Wide Analysis of Corynespora cassiicola Leaf Fall Disease Putative Effectors.</title>
        <authorList>
            <person name="Lopez D."/>
            <person name="Ribeiro S."/>
            <person name="Label P."/>
            <person name="Fumanal B."/>
            <person name="Venisse J.S."/>
            <person name="Kohler A."/>
            <person name="de Oliveira R.R."/>
            <person name="Labutti K."/>
            <person name="Lipzen A."/>
            <person name="Lail K."/>
            <person name="Bauer D."/>
            <person name="Ohm R.A."/>
            <person name="Barry K.W."/>
            <person name="Spatafora J."/>
            <person name="Grigoriev I.V."/>
            <person name="Martin F.M."/>
            <person name="Pujade-Renaud V."/>
        </authorList>
    </citation>
    <scope>NUCLEOTIDE SEQUENCE [LARGE SCALE GENOMIC DNA]</scope>
    <source>
        <strain evidence="3 4">Philippines</strain>
    </source>
</reference>
<evidence type="ECO:0000313" key="4">
    <source>
        <dbReference type="Proteomes" id="UP000240883"/>
    </source>
</evidence>
<dbReference type="Proteomes" id="UP000240883">
    <property type="component" value="Unassembled WGS sequence"/>
</dbReference>
<dbReference type="InterPro" id="IPR002110">
    <property type="entry name" value="Ankyrin_rpt"/>
</dbReference>
<dbReference type="SMART" id="SM00248">
    <property type="entry name" value="ANK"/>
    <property type="match status" value="8"/>
</dbReference>
<dbReference type="EMBL" id="KZ678134">
    <property type="protein sequence ID" value="PSN68264.1"/>
    <property type="molecule type" value="Genomic_DNA"/>
</dbReference>
<dbReference type="Pfam" id="PF12796">
    <property type="entry name" value="Ank_2"/>
    <property type="match status" value="1"/>
</dbReference>
<evidence type="ECO:0000313" key="3">
    <source>
        <dbReference type="EMBL" id="PSN68264.1"/>
    </source>
</evidence>
<organism evidence="3 4">
    <name type="scientific">Corynespora cassiicola Philippines</name>
    <dbReference type="NCBI Taxonomy" id="1448308"/>
    <lineage>
        <taxon>Eukaryota</taxon>
        <taxon>Fungi</taxon>
        <taxon>Dikarya</taxon>
        <taxon>Ascomycota</taxon>
        <taxon>Pezizomycotina</taxon>
        <taxon>Dothideomycetes</taxon>
        <taxon>Pleosporomycetidae</taxon>
        <taxon>Pleosporales</taxon>
        <taxon>Corynesporascaceae</taxon>
        <taxon>Corynespora</taxon>
    </lineage>
</organism>
<sequence>MAVRVQGRDGTYPIHCAARHGRLDAMEMLQPFFSSKALDEFQRTPLHLGAICGHKDVIEVFFATENDTMHTVRQCSNEISNKTPLHLALSHSRDSVTKILLEKWISPRALLIPDSEDITPIHIIMASERIEFMTIILNKIPDEDVQYFSSAPNRSKQRKQYDILIDLFKIIKEVESHGERTDNIQLELERLFEDPEVKMMSMQSISGGESNWNPVRSTLVIIASHHIQRLLRGKESVLTIWSIRNGAVGFMPKLKSLEWVKEVDWNQPPQNGRKPLAWIAKHRPINGTVDEERRLSLLEELWNNRDSDWRRKALNEPQGRHEKTALTILLDQGSDPRLRSSESYNAFSYALLNNDLIAIELLRVHDPDLVNIPAQYSLKNSPLTFSIMKNKRTSFEFLLNHDDTDPYSSDRLGETAVFSGSHTLLQIFQASREMTFSLAYYYGRCEKDFSLLGVLFASESLDPDDYFLNIMLCNAINCCNQRMVYLLLDHGANPEWQDDTGRTMLSISLYTGDPELFDIITERLRPEHKKRHLELAVHAYALADQLKNRRFFSIRLLEEDIDLNSIDRNNWTASECARIAGNSEAVEMLQRCETDKKHMLKYPSRLSLRPDNPYLVLSQADFDSKESDFKYMDIRSDHCIPWSISEYYFEMEFLGGPETWSFDMGTSVGMKADCLVKMKEKEIICILDRGKTGENVTEKPAQTS</sequence>
<dbReference type="InterPro" id="IPR036770">
    <property type="entry name" value="Ankyrin_rpt-contain_sf"/>
</dbReference>
<name>A0A2T2NSA4_CORCC</name>
<dbReference type="PANTHER" id="PTHR24198">
    <property type="entry name" value="ANKYRIN REPEAT AND PROTEIN KINASE DOMAIN-CONTAINING PROTEIN"/>
    <property type="match status" value="1"/>
</dbReference>
<proteinExistence type="predicted"/>
<keyword evidence="4" id="KW-1185">Reference proteome</keyword>
<accession>A0A2T2NSA4</accession>
<dbReference type="OrthoDB" id="341259at2759"/>
<dbReference type="AlphaFoldDB" id="A0A2T2NSA4"/>
<dbReference type="PANTHER" id="PTHR24198:SF165">
    <property type="entry name" value="ANKYRIN REPEAT-CONTAINING PROTEIN-RELATED"/>
    <property type="match status" value="1"/>
</dbReference>
<evidence type="ECO:0000256" key="1">
    <source>
        <dbReference type="ARBA" id="ARBA00022737"/>
    </source>
</evidence>
<evidence type="ECO:0000256" key="2">
    <source>
        <dbReference type="ARBA" id="ARBA00023043"/>
    </source>
</evidence>
<keyword evidence="2" id="KW-0040">ANK repeat</keyword>
<dbReference type="STRING" id="1448308.A0A2T2NSA4"/>
<keyword evidence="1" id="KW-0677">Repeat</keyword>
<gene>
    <name evidence="3" type="ORF">BS50DRAFT_665889</name>
</gene>